<feature type="transmembrane region" description="Helical" evidence="6">
    <location>
        <begin position="16"/>
        <end position="35"/>
    </location>
</feature>
<keyword evidence="6" id="KW-0472">Membrane</keyword>
<dbReference type="Gene3D" id="2.30.42.10">
    <property type="match status" value="1"/>
</dbReference>
<dbReference type="Gene3D" id="3.90.226.10">
    <property type="entry name" value="2-enoyl-CoA Hydratase, Chain A, domain 1"/>
    <property type="match status" value="1"/>
</dbReference>
<evidence type="ECO:0000256" key="4">
    <source>
        <dbReference type="ARBA" id="ARBA00022825"/>
    </source>
</evidence>
<keyword evidence="2 5" id="KW-0645">Protease</keyword>
<accession>A0A1H2C9K8</accession>
<dbReference type="Pfam" id="PF00595">
    <property type="entry name" value="PDZ"/>
    <property type="match status" value="1"/>
</dbReference>
<keyword evidence="4 5" id="KW-0720">Serine protease</keyword>
<dbReference type="GO" id="GO:0006508">
    <property type="term" value="P:proteolysis"/>
    <property type="evidence" value="ECO:0007669"/>
    <property type="project" value="UniProtKB-KW"/>
</dbReference>
<dbReference type="InterPro" id="IPR029045">
    <property type="entry name" value="ClpP/crotonase-like_dom_sf"/>
</dbReference>
<dbReference type="GO" id="GO:0030288">
    <property type="term" value="C:outer membrane-bounded periplasmic space"/>
    <property type="evidence" value="ECO:0007669"/>
    <property type="project" value="TreeGrafter"/>
</dbReference>
<dbReference type="InterPro" id="IPR036034">
    <property type="entry name" value="PDZ_sf"/>
</dbReference>
<keyword evidence="9" id="KW-1185">Reference proteome</keyword>
<dbReference type="PANTHER" id="PTHR32060:SF30">
    <property type="entry name" value="CARBOXY-TERMINAL PROCESSING PROTEASE CTPA"/>
    <property type="match status" value="1"/>
</dbReference>
<evidence type="ECO:0000256" key="2">
    <source>
        <dbReference type="ARBA" id="ARBA00022670"/>
    </source>
</evidence>
<keyword evidence="6" id="KW-0812">Transmembrane</keyword>
<gene>
    <name evidence="8" type="ORF">SAMN05216490_4763</name>
</gene>
<dbReference type="GO" id="GO:0008236">
    <property type="term" value="F:serine-type peptidase activity"/>
    <property type="evidence" value="ECO:0007669"/>
    <property type="project" value="UniProtKB-KW"/>
</dbReference>
<dbReference type="Pfam" id="PF03572">
    <property type="entry name" value="Peptidase_S41"/>
    <property type="match status" value="1"/>
</dbReference>
<dbReference type="SMART" id="SM00245">
    <property type="entry name" value="TSPc"/>
    <property type="match status" value="1"/>
</dbReference>
<dbReference type="Proteomes" id="UP000199679">
    <property type="component" value="Chromosome I"/>
</dbReference>
<dbReference type="STRING" id="652787.SAMN05216490_4763"/>
<dbReference type="CDD" id="cd07560">
    <property type="entry name" value="Peptidase_S41_CPP"/>
    <property type="match status" value="1"/>
</dbReference>
<dbReference type="Gene3D" id="3.30.750.44">
    <property type="match status" value="1"/>
</dbReference>
<dbReference type="SMART" id="SM00228">
    <property type="entry name" value="PDZ"/>
    <property type="match status" value="1"/>
</dbReference>
<dbReference type="GO" id="GO:0004175">
    <property type="term" value="F:endopeptidase activity"/>
    <property type="evidence" value="ECO:0007669"/>
    <property type="project" value="TreeGrafter"/>
</dbReference>
<evidence type="ECO:0000256" key="1">
    <source>
        <dbReference type="ARBA" id="ARBA00009179"/>
    </source>
</evidence>
<evidence type="ECO:0000256" key="3">
    <source>
        <dbReference type="ARBA" id="ARBA00022801"/>
    </source>
</evidence>
<evidence type="ECO:0000313" key="9">
    <source>
        <dbReference type="Proteomes" id="UP000199679"/>
    </source>
</evidence>
<reference evidence="8 9" key="1">
    <citation type="submission" date="2016-10" db="EMBL/GenBank/DDBJ databases">
        <authorList>
            <person name="de Groot N.N."/>
        </authorList>
    </citation>
    <scope>NUCLEOTIDE SEQUENCE [LARGE SCALE GENOMIC DNA]</scope>
    <source>
        <strain evidence="8 9">MP1X4</strain>
    </source>
</reference>
<protein>
    <submittedName>
        <fullName evidence="8">Carboxyl-terminal processing protease</fullName>
    </submittedName>
</protein>
<dbReference type="InterPro" id="IPR001478">
    <property type="entry name" value="PDZ"/>
</dbReference>
<organism evidence="8 9">
    <name type="scientific">Mucilaginibacter mallensis</name>
    <dbReference type="NCBI Taxonomy" id="652787"/>
    <lineage>
        <taxon>Bacteria</taxon>
        <taxon>Pseudomonadati</taxon>
        <taxon>Bacteroidota</taxon>
        <taxon>Sphingobacteriia</taxon>
        <taxon>Sphingobacteriales</taxon>
        <taxon>Sphingobacteriaceae</taxon>
        <taxon>Mucilaginibacter</taxon>
    </lineage>
</organism>
<evidence type="ECO:0000259" key="7">
    <source>
        <dbReference type="PROSITE" id="PS50106"/>
    </source>
</evidence>
<sequence length="539" mass="59545">MLVLRYYFNMKRGAGIIFRSVLLILVGIAIGLLVGDNNFASHYLNTSPGKGDKLTKVLQLVRQNYVDSVNVDSVEGVTVNNLLQNLDPHSMYLPPQQALAINEKLEGGFNGFGIEYQLLRDTLYITQIYPNGPANKAGLSTGDRVLTINNQKVSGAKITGDKIDKILTDEKRKEMAFNVIEPDDTQRFYRIQRGHVALSSMDAAYMAADNVGYIKISKFASTTDNDFRVALGKLKSQGMTKLVLDIRGNGGGYLNTATALANEFLTKGKLIVYTKGIHENRTDYFATDSGEFQHGKLAVLIDEYSASASEILAGALQDLDRAVIVGRRSFGKGLVQQQFPFSDGSAVNLTVARYYTPSGRSIQKSYAGGIDSYHNELAERMKKGELFSAQSNMDDSAFKKSSPYHTASGKKVFSGGGIMPDIFVPADTTMDTNLVQALADNQLFTAYVIDKLQPELNKYASADKFINNYAVNDLQYGDFILYASQTIKEMDSYEIKVSRAPIETLLKAYAARFKWGDEAYYQTVNSDDEAFRKAIEAVQ</sequence>
<comment type="similarity">
    <text evidence="1 5">Belongs to the peptidase S41A family.</text>
</comment>
<name>A0A1H2C9K8_MUCMA</name>
<dbReference type="AlphaFoldDB" id="A0A1H2C9K8"/>
<keyword evidence="3 5" id="KW-0378">Hydrolase</keyword>
<keyword evidence="6" id="KW-1133">Transmembrane helix</keyword>
<evidence type="ECO:0000256" key="5">
    <source>
        <dbReference type="RuleBase" id="RU004404"/>
    </source>
</evidence>
<proteinExistence type="inferred from homology"/>
<dbReference type="GO" id="GO:0007165">
    <property type="term" value="P:signal transduction"/>
    <property type="evidence" value="ECO:0007669"/>
    <property type="project" value="TreeGrafter"/>
</dbReference>
<feature type="domain" description="PDZ" evidence="7">
    <location>
        <begin position="98"/>
        <end position="155"/>
    </location>
</feature>
<dbReference type="InterPro" id="IPR005151">
    <property type="entry name" value="Tail-specific_protease"/>
</dbReference>
<evidence type="ECO:0000256" key="6">
    <source>
        <dbReference type="SAM" id="Phobius"/>
    </source>
</evidence>
<dbReference type="NCBIfam" id="TIGR00225">
    <property type="entry name" value="prc"/>
    <property type="match status" value="1"/>
</dbReference>
<dbReference type="EMBL" id="LT629740">
    <property type="protein sequence ID" value="SDT67133.1"/>
    <property type="molecule type" value="Genomic_DNA"/>
</dbReference>
<dbReference type="PROSITE" id="PS50106">
    <property type="entry name" value="PDZ"/>
    <property type="match status" value="1"/>
</dbReference>
<dbReference type="PANTHER" id="PTHR32060">
    <property type="entry name" value="TAIL-SPECIFIC PROTEASE"/>
    <property type="match status" value="1"/>
</dbReference>
<evidence type="ECO:0000313" key="8">
    <source>
        <dbReference type="EMBL" id="SDT67133.1"/>
    </source>
</evidence>
<dbReference type="InterPro" id="IPR004447">
    <property type="entry name" value="Peptidase_S41A"/>
</dbReference>
<dbReference type="SUPFAM" id="SSF50156">
    <property type="entry name" value="PDZ domain-like"/>
    <property type="match status" value="1"/>
</dbReference>
<dbReference type="SUPFAM" id="SSF52096">
    <property type="entry name" value="ClpP/crotonase"/>
    <property type="match status" value="1"/>
</dbReference>